<evidence type="ECO:0008006" key="3">
    <source>
        <dbReference type="Google" id="ProtNLM"/>
    </source>
</evidence>
<accession>A0A139BNI6</accession>
<protein>
    <recommendedName>
        <fullName evidence="3">Class I SAM-dependent methyltransferase</fullName>
    </recommendedName>
</protein>
<dbReference type="EMBL" id="LSLI01000210">
    <property type="protein sequence ID" value="KXS30540.1"/>
    <property type="molecule type" value="Genomic_DNA"/>
</dbReference>
<sequence>MRIGYKIKRRQLKYAHNSFDKSFDWDWKKINFNRIALVNLLVSKKPDCAYLEIGCATNGLYDSVPALNKVGVDPQNGGNVRKTSDDFFHANNSCFDVIFIDGLHTYDQVRRDIVNSIKFLKPGGWIAFHDMLPRNWMEHNVPYLGTGPWTGDVWKVAFELSQTDGIDFKILKIDCGVGVLRLTKDKPALTDLTAELSDKPFSYFYENISRLPVIEWNDAQDWLHETAAVK</sequence>
<dbReference type="SUPFAM" id="SSF53335">
    <property type="entry name" value="S-adenosyl-L-methionine-dependent methyltransferases"/>
    <property type="match status" value="1"/>
</dbReference>
<gene>
    <name evidence="1" type="ORF">AWT59_3337</name>
</gene>
<dbReference type="InterPro" id="IPR029063">
    <property type="entry name" value="SAM-dependent_MTases_sf"/>
</dbReference>
<dbReference type="Pfam" id="PF13578">
    <property type="entry name" value="Methyltransf_24"/>
    <property type="match status" value="1"/>
</dbReference>
<dbReference type="AlphaFoldDB" id="A0A139BNI6"/>
<proteinExistence type="predicted"/>
<organism evidence="1 2">
    <name type="scientific">Candidatus Gallionella acididurans</name>
    <dbReference type="NCBI Taxonomy" id="1796491"/>
    <lineage>
        <taxon>Bacteria</taxon>
        <taxon>Pseudomonadati</taxon>
        <taxon>Pseudomonadota</taxon>
        <taxon>Betaproteobacteria</taxon>
        <taxon>Nitrosomonadales</taxon>
        <taxon>Gallionellaceae</taxon>
        <taxon>Gallionella</taxon>
    </lineage>
</organism>
<reference evidence="1 2" key="2">
    <citation type="submission" date="2016-03" db="EMBL/GenBank/DDBJ databases">
        <title>New uncultured bacterium of the family Gallionellaceae from acid mine drainage: description and reconstruction of genome based on metagenomic analysis of microbial community.</title>
        <authorList>
            <person name="Kadnikov V."/>
            <person name="Ivasenko D."/>
            <person name="Beletsky A."/>
            <person name="Mardanov A."/>
            <person name="Danilova E."/>
            <person name="Pimenov N."/>
            <person name="Karnachuk O."/>
            <person name="Ravin N."/>
        </authorList>
    </citation>
    <scope>NUCLEOTIDE SEQUENCE [LARGE SCALE GENOMIC DNA]</scope>
    <source>
        <strain evidence="1">ShG14-8</strain>
    </source>
</reference>
<comment type="caution">
    <text evidence="1">The sequence shown here is derived from an EMBL/GenBank/DDBJ whole genome shotgun (WGS) entry which is preliminary data.</text>
</comment>
<dbReference type="Proteomes" id="UP000070578">
    <property type="component" value="Unassembled WGS sequence"/>
</dbReference>
<evidence type="ECO:0000313" key="1">
    <source>
        <dbReference type="EMBL" id="KXS30540.1"/>
    </source>
</evidence>
<evidence type="ECO:0000313" key="2">
    <source>
        <dbReference type="Proteomes" id="UP000070578"/>
    </source>
</evidence>
<dbReference type="Gene3D" id="3.40.50.150">
    <property type="entry name" value="Vaccinia Virus protein VP39"/>
    <property type="match status" value="1"/>
</dbReference>
<name>A0A139BNI6_9PROT</name>
<reference evidence="1 2" key="1">
    <citation type="submission" date="2016-02" db="EMBL/GenBank/DDBJ databases">
        <authorList>
            <person name="Wen L."/>
            <person name="He K."/>
            <person name="Yang H."/>
        </authorList>
    </citation>
    <scope>NUCLEOTIDE SEQUENCE [LARGE SCALE GENOMIC DNA]</scope>
    <source>
        <strain evidence="1">ShG14-8</strain>
    </source>
</reference>